<evidence type="ECO:0000313" key="3">
    <source>
        <dbReference type="Proteomes" id="UP000515344"/>
    </source>
</evidence>
<feature type="signal peptide" evidence="1">
    <location>
        <begin position="1"/>
        <end position="30"/>
    </location>
</feature>
<sequence length="116" mass="13057">MTAKTTYRQNFLRNSLLIMSCFAVFYSASSATFYSGGGKKKDNKSTLTSLNLKNNPLSLQNGFRFKSGFNFSTSNNNNLTMRGNSITFQKGNNLYVLPVKQKVVFSKFKAPQKEIK</sequence>
<dbReference type="AlphaFoldDB" id="A0A7G5XCR6"/>
<feature type="chain" id="PRO_5028869897" evidence="1">
    <location>
        <begin position="31"/>
        <end position="116"/>
    </location>
</feature>
<dbReference type="KEGG" id="lacs:H4075_14420"/>
<accession>A0A7G5XCR6</accession>
<dbReference type="Proteomes" id="UP000515344">
    <property type="component" value="Chromosome"/>
</dbReference>
<keyword evidence="3" id="KW-1185">Reference proteome</keyword>
<evidence type="ECO:0000313" key="2">
    <source>
        <dbReference type="EMBL" id="QNA43269.1"/>
    </source>
</evidence>
<organism evidence="2 3">
    <name type="scientific">Lacibacter sediminis</name>
    <dbReference type="NCBI Taxonomy" id="2760713"/>
    <lineage>
        <taxon>Bacteria</taxon>
        <taxon>Pseudomonadati</taxon>
        <taxon>Bacteroidota</taxon>
        <taxon>Chitinophagia</taxon>
        <taxon>Chitinophagales</taxon>
        <taxon>Chitinophagaceae</taxon>
        <taxon>Lacibacter</taxon>
    </lineage>
</organism>
<name>A0A7G5XCR6_9BACT</name>
<gene>
    <name evidence="2" type="ORF">H4075_14420</name>
</gene>
<protein>
    <submittedName>
        <fullName evidence="2">Uncharacterized protein</fullName>
    </submittedName>
</protein>
<dbReference type="EMBL" id="CP060007">
    <property type="protein sequence ID" value="QNA43269.1"/>
    <property type="molecule type" value="Genomic_DNA"/>
</dbReference>
<keyword evidence="1" id="KW-0732">Signal</keyword>
<proteinExistence type="predicted"/>
<reference evidence="3" key="1">
    <citation type="submission" date="2020-08" db="EMBL/GenBank/DDBJ databases">
        <title>Lacibacter sp. S13-6-6 genome sequencing.</title>
        <authorList>
            <person name="Jin L."/>
        </authorList>
    </citation>
    <scope>NUCLEOTIDE SEQUENCE [LARGE SCALE GENOMIC DNA]</scope>
    <source>
        <strain evidence="3">S13-6-6</strain>
    </source>
</reference>
<evidence type="ECO:0000256" key="1">
    <source>
        <dbReference type="SAM" id="SignalP"/>
    </source>
</evidence>
<dbReference type="RefSeq" id="WP_182801534.1">
    <property type="nucleotide sequence ID" value="NZ_CP060007.1"/>
</dbReference>